<sequence>MICLKGRVNTPDTREWVGRIIYMPSPSRYAFSWRLVCPLLLLERHFF</sequence>
<evidence type="ECO:0000313" key="1">
    <source>
        <dbReference type="EMBL" id="JAH53579.1"/>
    </source>
</evidence>
<reference evidence="1" key="2">
    <citation type="journal article" date="2015" name="Fish Shellfish Immunol.">
        <title>Early steps in the European eel (Anguilla anguilla)-Vibrio vulnificus interaction in the gills: Role of the RtxA13 toxin.</title>
        <authorList>
            <person name="Callol A."/>
            <person name="Pajuelo D."/>
            <person name="Ebbesson L."/>
            <person name="Teles M."/>
            <person name="MacKenzie S."/>
            <person name="Amaro C."/>
        </authorList>
    </citation>
    <scope>NUCLEOTIDE SEQUENCE</scope>
</reference>
<organism evidence="1">
    <name type="scientific">Anguilla anguilla</name>
    <name type="common">European freshwater eel</name>
    <name type="synonym">Muraena anguilla</name>
    <dbReference type="NCBI Taxonomy" id="7936"/>
    <lineage>
        <taxon>Eukaryota</taxon>
        <taxon>Metazoa</taxon>
        <taxon>Chordata</taxon>
        <taxon>Craniata</taxon>
        <taxon>Vertebrata</taxon>
        <taxon>Euteleostomi</taxon>
        <taxon>Actinopterygii</taxon>
        <taxon>Neopterygii</taxon>
        <taxon>Teleostei</taxon>
        <taxon>Anguilliformes</taxon>
        <taxon>Anguillidae</taxon>
        <taxon>Anguilla</taxon>
    </lineage>
</organism>
<dbReference type="EMBL" id="GBXM01054998">
    <property type="protein sequence ID" value="JAH53579.1"/>
    <property type="molecule type" value="Transcribed_RNA"/>
</dbReference>
<reference evidence="1" key="1">
    <citation type="submission" date="2014-11" db="EMBL/GenBank/DDBJ databases">
        <authorList>
            <person name="Amaro Gonzalez C."/>
        </authorList>
    </citation>
    <scope>NUCLEOTIDE SEQUENCE</scope>
</reference>
<protein>
    <submittedName>
        <fullName evidence="1">Uncharacterized protein</fullName>
    </submittedName>
</protein>
<dbReference type="AlphaFoldDB" id="A0A0E9TIR5"/>
<proteinExistence type="predicted"/>
<name>A0A0E9TIR5_ANGAN</name>
<accession>A0A0E9TIR5</accession>